<accession>A0A1A9WD71</accession>
<evidence type="ECO:0000313" key="2">
    <source>
        <dbReference type="EnsemblMetazoa" id="GBRI015312-PA"/>
    </source>
</evidence>
<proteinExistence type="predicted"/>
<reference evidence="3" key="1">
    <citation type="submission" date="2014-03" db="EMBL/GenBank/DDBJ databases">
        <authorList>
            <person name="Aksoy S."/>
            <person name="Warren W."/>
            <person name="Wilson R.K."/>
        </authorList>
    </citation>
    <scope>NUCLEOTIDE SEQUENCE [LARGE SCALE GENOMIC DNA]</scope>
    <source>
        <strain evidence="3">IAEA</strain>
    </source>
</reference>
<dbReference type="VEuPathDB" id="VectorBase:GBRI015312"/>
<feature type="signal peptide" evidence="1">
    <location>
        <begin position="1"/>
        <end position="19"/>
    </location>
</feature>
<keyword evidence="3" id="KW-1185">Reference proteome</keyword>
<dbReference type="Proteomes" id="UP000091820">
    <property type="component" value="Unassembled WGS sequence"/>
</dbReference>
<keyword evidence="1" id="KW-0732">Signal</keyword>
<dbReference type="EnsemblMetazoa" id="GBRI015312-RA">
    <property type="protein sequence ID" value="GBRI015312-PA"/>
    <property type="gene ID" value="GBRI015312"/>
</dbReference>
<evidence type="ECO:0000313" key="3">
    <source>
        <dbReference type="Proteomes" id="UP000091820"/>
    </source>
</evidence>
<evidence type="ECO:0000256" key="1">
    <source>
        <dbReference type="SAM" id="SignalP"/>
    </source>
</evidence>
<reference evidence="2" key="2">
    <citation type="submission" date="2020-05" db="UniProtKB">
        <authorList>
            <consortium name="EnsemblMetazoa"/>
        </authorList>
    </citation>
    <scope>IDENTIFICATION</scope>
    <source>
        <strain evidence="2">IAEA</strain>
    </source>
</reference>
<name>A0A1A9WD71_9MUSC</name>
<sequence length="173" mass="20769">MKFLAVFVVAILAFNVVSANTDYAIHENHGDIYVKSIKEYASYVVEFFGRFYELFKNFLYQAYQQFEKYFPTEVKAAIENVFKYWPTFDKLNSPEFFDAIREFFRAFAYAYFPHQFGTYVEATFKCFTDVTEYMCKEFLPTIGRFLEHVPLAKNTFEQWTMYMEKLVPHTRQI</sequence>
<feature type="chain" id="PRO_5008400243" evidence="1">
    <location>
        <begin position="20"/>
        <end position="173"/>
    </location>
</feature>
<protein>
    <submittedName>
        <fullName evidence="2">Uncharacterized protein</fullName>
    </submittedName>
</protein>
<organism evidence="2 3">
    <name type="scientific">Glossina brevipalpis</name>
    <dbReference type="NCBI Taxonomy" id="37001"/>
    <lineage>
        <taxon>Eukaryota</taxon>
        <taxon>Metazoa</taxon>
        <taxon>Ecdysozoa</taxon>
        <taxon>Arthropoda</taxon>
        <taxon>Hexapoda</taxon>
        <taxon>Insecta</taxon>
        <taxon>Pterygota</taxon>
        <taxon>Neoptera</taxon>
        <taxon>Endopterygota</taxon>
        <taxon>Diptera</taxon>
        <taxon>Brachycera</taxon>
        <taxon>Muscomorpha</taxon>
        <taxon>Hippoboscoidea</taxon>
        <taxon>Glossinidae</taxon>
        <taxon>Glossina</taxon>
    </lineage>
</organism>
<dbReference type="AlphaFoldDB" id="A0A1A9WD71"/>